<dbReference type="Proteomes" id="UP000314980">
    <property type="component" value="Unassembled WGS sequence"/>
</dbReference>
<evidence type="ECO:0000313" key="7">
    <source>
        <dbReference type="Ensembl" id="ENSLCAP00010023302.1"/>
    </source>
</evidence>
<keyword evidence="3" id="KW-0964">Secreted</keyword>
<organism evidence="7 8">
    <name type="scientific">Lates calcarifer</name>
    <name type="common">Barramundi</name>
    <name type="synonym">Holocentrus calcarifer</name>
    <dbReference type="NCBI Taxonomy" id="8187"/>
    <lineage>
        <taxon>Eukaryota</taxon>
        <taxon>Metazoa</taxon>
        <taxon>Chordata</taxon>
        <taxon>Craniata</taxon>
        <taxon>Vertebrata</taxon>
        <taxon>Euteleostomi</taxon>
        <taxon>Actinopterygii</taxon>
        <taxon>Neopterygii</taxon>
        <taxon>Teleostei</taxon>
        <taxon>Neoteleostei</taxon>
        <taxon>Acanthomorphata</taxon>
        <taxon>Carangaria</taxon>
        <taxon>Carangaria incertae sedis</taxon>
        <taxon>Centropomidae</taxon>
        <taxon>Lates</taxon>
    </lineage>
</organism>
<comment type="subcellular location">
    <subcellularLocation>
        <location evidence="1">Secreted</location>
    </subcellularLocation>
</comment>
<accession>A0A4W6DEH4</accession>
<feature type="signal peptide" evidence="6">
    <location>
        <begin position="1"/>
        <end position="30"/>
    </location>
</feature>
<dbReference type="Pfam" id="PF08107">
    <property type="entry name" value="Antimicrobial12"/>
    <property type="match status" value="1"/>
</dbReference>
<protein>
    <submittedName>
        <fullName evidence="7">Uncharacterized protein</fullName>
    </submittedName>
</protein>
<evidence type="ECO:0000256" key="6">
    <source>
        <dbReference type="SAM" id="SignalP"/>
    </source>
</evidence>
<evidence type="ECO:0000313" key="8">
    <source>
        <dbReference type="Proteomes" id="UP000314980"/>
    </source>
</evidence>
<dbReference type="GO" id="GO:0042742">
    <property type="term" value="P:defense response to bacterium"/>
    <property type="evidence" value="ECO:0007669"/>
    <property type="project" value="UniProtKB-KW"/>
</dbReference>
<evidence type="ECO:0000256" key="3">
    <source>
        <dbReference type="ARBA" id="ARBA00022525"/>
    </source>
</evidence>
<sequence length="74" mass="8584">MCLALVFRMKFITLFLVLSLVVLMAEPGEAFIHHIIKGIVNVGKTIHRLVTGGKREDLQEQQDQRMFERERAFN</sequence>
<reference evidence="7" key="2">
    <citation type="submission" date="2025-05" db="UniProtKB">
        <authorList>
            <consortium name="Ensembl"/>
        </authorList>
    </citation>
    <scope>IDENTIFICATION</scope>
</reference>
<dbReference type="AlphaFoldDB" id="A0A4W6DEH4"/>
<keyword evidence="6" id="KW-0732">Signal</keyword>
<dbReference type="Ensembl" id="ENSLCAT00010023816.1">
    <property type="protein sequence ID" value="ENSLCAP00010023299.1"/>
    <property type="gene ID" value="ENSLCAG00010010937.1"/>
</dbReference>
<comment type="similarity">
    <text evidence="2">Belongs to the pleurocidin family.</text>
</comment>
<keyword evidence="5" id="KW-0044">Antibiotic</keyword>
<evidence type="ECO:0000256" key="4">
    <source>
        <dbReference type="ARBA" id="ARBA00022529"/>
    </source>
</evidence>
<evidence type="ECO:0000256" key="5">
    <source>
        <dbReference type="ARBA" id="ARBA00023022"/>
    </source>
</evidence>
<dbReference type="Ensembl" id="ENSLCAT00010023818.1">
    <property type="protein sequence ID" value="ENSLCAP00010023302.1"/>
    <property type="gene ID" value="ENSLCAG00010010941.1"/>
</dbReference>
<dbReference type="GeneTree" id="ENSGT00940000177235"/>
<name>A0A4W6DEH4_LATCA</name>
<proteinExistence type="inferred from homology"/>
<evidence type="ECO:0000256" key="1">
    <source>
        <dbReference type="ARBA" id="ARBA00004613"/>
    </source>
</evidence>
<keyword evidence="8" id="KW-1185">Reference proteome</keyword>
<evidence type="ECO:0000256" key="2">
    <source>
        <dbReference type="ARBA" id="ARBA00007419"/>
    </source>
</evidence>
<feature type="chain" id="PRO_5044613048" evidence="6">
    <location>
        <begin position="31"/>
        <end position="74"/>
    </location>
</feature>
<dbReference type="InterPro" id="IPR012515">
    <property type="entry name" value="Antimicrobial12"/>
</dbReference>
<reference evidence="8" key="1">
    <citation type="submission" date="2015-09" db="EMBL/GenBank/DDBJ databases">
        <authorList>
            <person name="Sai Rama Sridatta P."/>
        </authorList>
    </citation>
    <scope>NUCLEOTIDE SEQUENCE [LARGE SCALE GENOMIC DNA]</scope>
</reference>
<dbReference type="GO" id="GO:0005576">
    <property type="term" value="C:extracellular region"/>
    <property type="evidence" value="ECO:0007669"/>
    <property type="project" value="UniProtKB-SubCell"/>
</dbReference>
<keyword evidence="4" id="KW-0929">Antimicrobial</keyword>